<feature type="signal peptide" evidence="4">
    <location>
        <begin position="1"/>
        <end position="20"/>
    </location>
</feature>
<evidence type="ECO:0000256" key="3">
    <source>
        <dbReference type="ARBA" id="ARBA00023119"/>
    </source>
</evidence>
<dbReference type="Proteomes" id="UP000005408">
    <property type="component" value="Unassembled WGS sequence"/>
</dbReference>
<keyword evidence="4" id="KW-0732">Signal</keyword>
<organism evidence="6 7">
    <name type="scientific">Magallana gigas</name>
    <name type="common">Pacific oyster</name>
    <name type="synonym">Crassostrea gigas</name>
    <dbReference type="NCBI Taxonomy" id="29159"/>
    <lineage>
        <taxon>Eukaryota</taxon>
        <taxon>Metazoa</taxon>
        <taxon>Spiralia</taxon>
        <taxon>Lophotrochozoa</taxon>
        <taxon>Mollusca</taxon>
        <taxon>Bivalvia</taxon>
        <taxon>Autobranchia</taxon>
        <taxon>Pteriomorphia</taxon>
        <taxon>Ostreida</taxon>
        <taxon>Ostreoidea</taxon>
        <taxon>Ostreidae</taxon>
        <taxon>Magallana</taxon>
    </lineage>
</organism>
<accession>A0A8W8KUM1</accession>
<dbReference type="PANTHER" id="PTHR15427:SF52">
    <property type="entry name" value="C1Q DOMAIN-CONTAINING PROTEIN"/>
    <property type="match status" value="1"/>
</dbReference>
<dbReference type="GO" id="GO:0005576">
    <property type="term" value="C:extracellular region"/>
    <property type="evidence" value="ECO:0007669"/>
    <property type="project" value="UniProtKB-SubCell"/>
</dbReference>
<evidence type="ECO:0000259" key="5">
    <source>
        <dbReference type="PROSITE" id="PS50871"/>
    </source>
</evidence>
<dbReference type="EnsemblMetazoa" id="G25099.1">
    <property type="protein sequence ID" value="G25099.1:cds"/>
    <property type="gene ID" value="G25099"/>
</dbReference>
<dbReference type="PRINTS" id="PR00007">
    <property type="entry name" value="COMPLEMNTC1Q"/>
</dbReference>
<protein>
    <recommendedName>
        <fullName evidence="5">C1q domain-containing protein</fullName>
    </recommendedName>
</protein>
<evidence type="ECO:0000313" key="6">
    <source>
        <dbReference type="EnsemblMetazoa" id="G25099.2:cds"/>
    </source>
</evidence>
<dbReference type="Pfam" id="PF00386">
    <property type="entry name" value="C1q"/>
    <property type="match status" value="1"/>
</dbReference>
<dbReference type="InterPro" id="IPR001073">
    <property type="entry name" value="C1q_dom"/>
</dbReference>
<feature type="chain" id="PRO_5042431405" description="C1q domain-containing protein" evidence="4">
    <location>
        <begin position="21"/>
        <end position="221"/>
    </location>
</feature>
<dbReference type="OrthoDB" id="8440910at2759"/>
<keyword evidence="2" id="KW-0964">Secreted</keyword>
<sequence length="221" mass="24568">MECMKMLLLILLLFWPCLYAAKLTTQANVDDLTNFEERLTILEQEVYRRLNTTERVLGQYLTGRNNTNLAGLDVHALRAGILDAQLKPVIFSAYKQSSESGISTKVTIRFEGTYINLGNHYHTENGIFIAPVSGVYMFQWTIVSGSSDFTTQLMVDGTSRASSYVPYPGGIDSSSAMAIIEVNMDDHVWIQIYGSSEYVYGGSNSFGSYQSTFSGILLQTS</sequence>
<dbReference type="EnsemblMetazoa" id="G25099.2">
    <property type="protein sequence ID" value="G25099.2:cds"/>
    <property type="gene ID" value="G25099"/>
</dbReference>
<evidence type="ECO:0000256" key="1">
    <source>
        <dbReference type="ARBA" id="ARBA00004613"/>
    </source>
</evidence>
<evidence type="ECO:0000256" key="2">
    <source>
        <dbReference type="ARBA" id="ARBA00022525"/>
    </source>
</evidence>
<proteinExistence type="predicted"/>
<dbReference type="Gene3D" id="2.60.120.40">
    <property type="match status" value="1"/>
</dbReference>
<dbReference type="PANTHER" id="PTHR15427">
    <property type="entry name" value="EMILIN ELASTIN MICROFIBRIL INTERFACE-LOCATED PROTEIN ELASTIN MICROFIBRIL INTERFACER"/>
    <property type="match status" value="1"/>
</dbReference>
<reference evidence="6" key="1">
    <citation type="submission" date="2022-08" db="UniProtKB">
        <authorList>
            <consortium name="EnsemblMetazoa"/>
        </authorList>
    </citation>
    <scope>IDENTIFICATION</scope>
    <source>
        <strain evidence="6">05x7-T-G4-1.051#20</strain>
    </source>
</reference>
<name>A0A8W8KUM1_MAGGI</name>
<keyword evidence="7" id="KW-1185">Reference proteome</keyword>
<feature type="domain" description="C1q" evidence="5">
    <location>
        <begin position="84"/>
        <end position="221"/>
    </location>
</feature>
<dbReference type="PROSITE" id="PS50871">
    <property type="entry name" value="C1Q"/>
    <property type="match status" value="1"/>
</dbReference>
<evidence type="ECO:0000256" key="4">
    <source>
        <dbReference type="SAM" id="SignalP"/>
    </source>
</evidence>
<dbReference type="InterPro" id="IPR050392">
    <property type="entry name" value="Collagen/C1q_domain"/>
</dbReference>
<evidence type="ECO:0000313" key="7">
    <source>
        <dbReference type="Proteomes" id="UP000005408"/>
    </source>
</evidence>
<dbReference type="SMART" id="SM00110">
    <property type="entry name" value="C1Q"/>
    <property type="match status" value="1"/>
</dbReference>
<comment type="subcellular location">
    <subcellularLocation>
        <location evidence="1">Secreted</location>
    </subcellularLocation>
</comment>
<keyword evidence="3" id="KW-0176">Collagen</keyword>
<dbReference type="SUPFAM" id="SSF49842">
    <property type="entry name" value="TNF-like"/>
    <property type="match status" value="1"/>
</dbReference>
<dbReference type="InterPro" id="IPR008983">
    <property type="entry name" value="Tumour_necrosis_fac-like_dom"/>
</dbReference>
<dbReference type="AlphaFoldDB" id="A0A8W8KUM1"/>